<dbReference type="EC" id="1.1.1.193" evidence="12"/>
<keyword evidence="10 12" id="KW-0560">Oxidoreductase</keyword>
<dbReference type="PROSITE" id="PS00903">
    <property type="entry name" value="CYT_DCMP_DEAMINASES_1"/>
    <property type="match status" value="1"/>
</dbReference>
<evidence type="ECO:0000313" key="15">
    <source>
        <dbReference type="Proteomes" id="UP001589607"/>
    </source>
</evidence>
<dbReference type="InterPro" id="IPR016193">
    <property type="entry name" value="Cytidine_deaminase-like"/>
</dbReference>
<dbReference type="EC" id="3.5.4.26" evidence="12"/>
<keyword evidence="8 12" id="KW-0862">Zinc</keyword>
<dbReference type="Proteomes" id="UP001589607">
    <property type="component" value="Unassembled WGS sequence"/>
</dbReference>
<evidence type="ECO:0000256" key="11">
    <source>
        <dbReference type="ARBA" id="ARBA00023268"/>
    </source>
</evidence>
<comment type="pathway">
    <text evidence="2 12">Cofactor biosynthesis; riboflavin biosynthesis; 5-amino-6-(D-ribitylamino)uracil from GTP: step 2/4.</text>
</comment>
<comment type="catalytic activity">
    <reaction evidence="12">
        <text>2,5-diamino-6-hydroxy-4-(5-phosphoribosylamino)-pyrimidine + H2O + H(+) = 5-amino-6-(5-phospho-D-ribosylamino)uracil + NH4(+)</text>
        <dbReference type="Rhea" id="RHEA:21868"/>
        <dbReference type="ChEBI" id="CHEBI:15377"/>
        <dbReference type="ChEBI" id="CHEBI:15378"/>
        <dbReference type="ChEBI" id="CHEBI:28938"/>
        <dbReference type="ChEBI" id="CHEBI:58453"/>
        <dbReference type="ChEBI" id="CHEBI:58614"/>
        <dbReference type="EC" id="3.5.4.26"/>
    </reaction>
</comment>
<dbReference type="InterPro" id="IPR004794">
    <property type="entry name" value="Eubact_RibD"/>
</dbReference>
<dbReference type="PIRSF" id="PIRSF006769">
    <property type="entry name" value="RibD"/>
    <property type="match status" value="1"/>
</dbReference>
<evidence type="ECO:0000256" key="9">
    <source>
        <dbReference type="ARBA" id="ARBA00022857"/>
    </source>
</evidence>
<comment type="cofactor">
    <cofactor evidence="12">
        <name>Zn(2+)</name>
        <dbReference type="ChEBI" id="CHEBI:29105"/>
    </cofactor>
    <text evidence="12">Binds 1 zinc ion.</text>
</comment>
<evidence type="ECO:0000256" key="10">
    <source>
        <dbReference type="ARBA" id="ARBA00023002"/>
    </source>
</evidence>
<comment type="catalytic activity">
    <reaction evidence="12">
        <text>5-amino-6-(5-phospho-D-ribitylamino)uracil + NADP(+) = 5-amino-6-(5-phospho-D-ribosylamino)uracil + NADPH + H(+)</text>
        <dbReference type="Rhea" id="RHEA:17845"/>
        <dbReference type="ChEBI" id="CHEBI:15378"/>
        <dbReference type="ChEBI" id="CHEBI:57783"/>
        <dbReference type="ChEBI" id="CHEBI:58349"/>
        <dbReference type="ChEBI" id="CHEBI:58421"/>
        <dbReference type="ChEBI" id="CHEBI:58453"/>
        <dbReference type="EC" id="1.1.1.193"/>
    </reaction>
</comment>
<evidence type="ECO:0000256" key="6">
    <source>
        <dbReference type="ARBA" id="ARBA00022619"/>
    </source>
</evidence>
<evidence type="ECO:0000256" key="1">
    <source>
        <dbReference type="ARBA" id="ARBA00002151"/>
    </source>
</evidence>
<dbReference type="PROSITE" id="PS51747">
    <property type="entry name" value="CYT_DCMP_DEAMINASES_2"/>
    <property type="match status" value="1"/>
</dbReference>
<dbReference type="InterPro" id="IPR002125">
    <property type="entry name" value="CMP_dCMP_dom"/>
</dbReference>
<protein>
    <recommendedName>
        <fullName evidence="12">Riboflavin biosynthesis protein RibD</fullName>
    </recommendedName>
    <domain>
        <recommendedName>
            <fullName evidence="12">Diaminohydroxyphosphoribosylaminopyrimidine deaminase</fullName>
            <shortName evidence="12">DRAP deaminase</shortName>
            <ecNumber evidence="12">3.5.4.26</ecNumber>
        </recommendedName>
        <alternativeName>
            <fullName evidence="12">Riboflavin-specific deaminase</fullName>
        </alternativeName>
    </domain>
    <domain>
        <recommendedName>
            <fullName evidence="12">5-amino-6-(5-phosphoribosylamino)uracil reductase</fullName>
            <ecNumber evidence="12">1.1.1.193</ecNumber>
        </recommendedName>
        <alternativeName>
            <fullName evidence="12">HTP reductase</fullName>
        </alternativeName>
    </domain>
</protein>
<organism evidence="14 15">
    <name type="scientific">Flavobacterium jumunjinense</name>
    <dbReference type="NCBI Taxonomy" id="998845"/>
    <lineage>
        <taxon>Bacteria</taxon>
        <taxon>Pseudomonadati</taxon>
        <taxon>Bacteroidota</taxon>
        <taxon>Flavobacteriia</taxon>
        <taxon>Flavobacteriales</taxon>
        <taxon>Flavobacteriaceae</taxon>
        <taxon>Flavobacterium</taxon>
    </lineage>
</organism>
<reference evidence="14 15" key="1">
    <citation type="submission" date="2024-09" db="EMBL/GenBank/DDBJ databases">
        <authorList>
            <person name="Sun Q."/>
            <person name="Mori K."/>
        </authorList>
    </citation>
    <scope>NUCLEOTIDE SEQUENCE [LARGE SCALE GENOMIC DNA]</scope>
    <source>
        <strain evidence="14 15">CECT 7955</strain>
    </source>
</reference>
<dbReference type="InterPro" id="IPR024072">
    <property type="entry name" value="DHFR-like_dom_sf"/>
</dbReference>
<dbReference type="InterPro" id="IPR002734">
    <property type="entry name" value="RibDG_C"/>
</dbReference>
<dbReference type="Pfam" id="PF00383">
    <property type="entry name" value="dCMP_cyt_deam_1"/>
    <property type="match status" value="1"/>
</dbReference>
<comment type="caution">
    <text evidence="14">The sequence shown here is derived from an EMBL/GenBank/DDBJ whole genome shotgun (WGS) entry which is preliminary data.</text>
</comment>
<dbReference type="GO" id="GO:0008835">
    <property type="term" value="F:diaminohydroxyphosphoribosylaminopyrimidine deaminase activity"/>
    <property type="evidence" value="ECO:0007669"/>
    <property type="project" value="UniProtKB-EC"/>
</dbReference>
<keyword evidence="11" id="KW-0511">Multifunctional enzyme</keyword>
<evidence type="ECO:0000256" key="2">
    <source>
        <dbReference type="ARBA" id="ARBA00004882"/>
    </source>
</evidence>
<gene>
    <name evidence="14" type="primary">ribD</name>
    <name evidence="14" type="ORF">ACFFVF_09605</name>
</gene>
<keyword evidence="6 12" id="KW-0686">Riboflavin biosynthesis</keyword>
<dbReference type="Gene3D" id="3.40.140.10">
    <property type="entry name" value="Cytidine Deaminase, domain 2"/>
    <property type="match status" value="1"/>
</dbReference>
<proteinExistence type="inferred from homology"/>
<sequence>MENHEFYMKRCIELAKNGLGTTYPNPLVGSVIVYDGKIIGEGWHKKAGEAHAEVNAVNSVKDKTLLEKATIYVSLEPCSHYGKTPPCCDLIIAHNIPNVIIGTIDPFAKVAGNGIKRLLEAGKKINIGVFEEECNALNKRFFTFHKKQRPYIILKWAESKDGFIAPNKTQRETEQEKLSPVWITNSYSRQLVHKWRTEEQAILVGTTTVLEDNPKLDARDFKGNHPTRVILDRNNTVSDSFHIKDNQRKTVIYTETNNLTNSSNIIYEKINFNDNFLLNLTKNLHKKEVQSIIIEGGSKTLQTFIDSNLWDEARVFIGNSLLKSGIKAPVLKRTAKKSISIMNDEIKFFENYD</sequence>
<evidence type="ECO:0000256" key="5">
    <source>
        <dbReference type="ARBA" id="ARBA00007417"/>
    </source>
</evidence>
<comment type="similarity">
    <text evidence="5 12">In the C-terminal section; belongs to the HTP reductase family.</text>
</comment>
<evidence type="ECO:0000256" key="12">
    <source>
        <dbReference type="PIRNR" id="PIRNR006769"/>
    </source>
</evidence>
<feature type="domain" description="CMP/dCMP-type deaminase" evidence="13">
    <location>
        <begin position="2"/>
        <end position="126"/>
    </location>
</feature>
<name>A0ABV5GN20_9FLAO</name>
<dbReference type="NCBIfam" id="TIGR00326">
    <property type="entry name" value="eubact_ribD"/>
    <property type="match status" value="1"/>
</dbReference>
<dbReference type="InterPro" id="IPR050765">
    <property type="entry name" value="Riboflavin_Biosynth_HTPR"/>
</dbReference>
<dbReference type="SUPFAM" id="SSF53597">
    <property type="entry name" value="Dihydrofolate reductase-like"/>
    <property type="match status" value="1"/>
</dbReference>
<evidence type="ECO:0000256" key="8">
    <source>
        <dbReference type="ARBA" id="ARBA00022833"/>
    </source>
</evidence>
<comment type="similarity">
    <text evidence="4 12">In the N-terminal section; belongs to the cytidine and deoxycytidylate deaminase family.</text>
</comment>
<comment type="function">
    <text evidence="1 12">Converts 2,5-diamino-6-(ribosylamino)-4(3h)-pyrimidinone 5'-phosphate into 5-amino-6-(ribosylamino)-2,4(1h,3h)-pyrimidinedione 5'-phosphate.</text>
</comment>
<dbReference type="RefSeq" id="WP_236456801.1">
    <property type="nucleotide sequence ID" value="NZ_CBCSGE010000018.1"/>
</dbReference>
<evidence type="ECO:0000256" key="3">
    <source>
        <dbReference type="ARBA" id="ARBA00004910"/>
    </source>
</evidence>
<dbReference type="SUPFAM" id="SSF53927">
    <property type="entry name" value="Cytidine deaminase-like"/>
    <property type="match status" value="1"/>
</dbReference>
<evidence type="ECO:0000313" key="14">
    <source>
        <dbReference type="EMBL" id="MFB9096770.1"/>
    </source>
</evidence>
<dbReference type="EMBL" id="JBHMEY010000020">
    <property type="protein sequence ID" value="MFB9096770.1"/>
    <property type="molecule type" value="Genomic_DNA"/>
</dbReference>
<dbReference type="PANTHER" id="PTHR38011">
    <property type="entry name" value="DIHYDROFOLATE REDUCTASE FAMILY PROTEIN (AFU_ORTHOLOGUE AFUA_8G06820)"/>
    <property type="match status" value="1"/>
</dbReference>
<dbReference type="Pfam" id="PF01872">
    <property type="entry name" value="RibD_C"/>
    <property type="match status" value="1"/>
</dbReference>
<dbReference type="CDD" id="cd01284">
    <property type="entry name" value="Riboflavin_deaminase-reductase"/>
    <property type="match status" value="1"/>
</dbReference>
<dbReference type="InterPro" id="IPR016192">
    <property type="entry name" value="APOBEC/CMP_deaminase_Zn-bd"/>
</dbReference>
<evidence type="ECO:0000256" key="7">
    <source>
        <dbReference type="ARBA" id="ARBA00022723"/>
    </source>
</evidence>
<keyword evidence="7 12" id="KW-0479">Metal-binding</keyword>
<keyword evidence="9 12" id="KW-0521">NADP</keyword>
<dbReference type="Gene3D" id="3.40.430.10">
    <property type="entry name" value="Dihydrofolate Reductase, subunit A"/>
    <property type="match status" value="1"/>
</dbReference>
<keyword evidence="12 14" id="KW-0378">Hydrolase</keyword>
<dbReference type="PANTHER" id="PTHR38011:SF7">
    <property type="entry name" value="2,5-DIAMINO-6-RIBOSYLAMINO-4(3H)-PYRIMIDINONE 5'-PHOSPHATE REDUCTASE"/>
    <property type="match status" value="1"/>
</dbReference>
<comment type="pathway">
    <text evidence="3 12">Cofactor biosynthesis; riboflavin biosynthesis; 5-amino-6-(D-ribitylamino)uracil from GTP: step 3/4.</text>
</comment>
<dbReference type="GO" id="GO:0008703">
    <property type="term" value="F:5-amino-6-(5-phosphoribosylamino)uracil reductase activity"/>
    <property type="evidence" value="ECO:0007669"/>
    <property type="project" value="UniProtKB-EC"/>
</dbReference>
<evidence type="ECO:0000256" key="4">
    <source>
        <dbReference type="ARBA" id="ARBA00005259"/>
    </source>
</evidence>
<accession>A0ABV5GN20</accession>
<evidence type="ECO:0000259" key="13">
    <source>
        <dbReference type="PROSITE" id="PS51747"/>
    </source>
</evidence>
<keyword evidence="15" id="KW-1185">Reference proteome</keyword>